<accession>A0A0D0CE17</accession>
<gene>
    <name evidence="2" type="ORF">GYMLUDRAFT_1016523</name>
</gene>
<dbReference type="HOGENOM" id="CLU_831720_0_0_1"/>
<dbReference type="Proteomes" id="UP000053593">
    <property type="component" value="Unassembled WGS sequence"/>
</dbReference>
<evidence type="ECO:0000313" key="2">
    <source>
        <dbReference type="EMBL" id="KIK56307.1"/>
    </source>
</evidence>
<feature type="compositionally biased region" description="Basic and acidic residues" evidence="1">
    <location>
        <begin position="139"/>
        <end position="155"/>
    </location>
</feature>
<proteinExistence type="predicted"/>
<dbReference type="AlphaFoldDB" id="A0A0D0CE17"/>
<evidence type="ECO:0000256" key="1">
    <source>
        <dbReference type="SAM" id="MobiDB-lite"/>
    </source>
</evidence>
<keyword evidence="3" id="KW-1185">Reference proteome</keyword>
<protein>
    <submittedName>
        <fullName evidence="2">Uncharacterized protein</fullName>
    </submittedName>
</protein>
<dbReference type="OrthoDB" id="10667086at2759"/>
<feature type="region of interest" description="Disordered" evidence="1">
    <location>
        <begin position="114"/>
        <end position="159"/>
    </location>
</feature>
<evidence type="ECO:0000313" key="3">
    <source>
        <dbReference type="Proteomes" id="UP000053593"/>
    </source>
</evidence>
<dbReference type="EMBL" id="KN834799">
    <property type="protein sequence ID" value="KIK56307.1"/>
    <property type="molecule type" value="Genomic_DNA"/>
</dbReference>
<reference evidence="2 3" key="1">
    <citation type="submission" date="2014-04" db="EMBL/GenBank/DDBJ databases">
        <title>Evolutionary Origins and Diversification of the Mycorrhizal Mutualists.</title>
        <authorList>
            <consortium name="DOE Joint Genome Institute"/>
            <consortium name="Mycorrhizal Genomics Consortium"/>
            <person name="Kohler A."/>
            <person name="Kuo A."/>
            <person name="Nagy L.G."/>
            <person name="Floudas D."/>
            <person name="Copeland A."/>
            <person name="Barry K.W."/>
            <person name="Cichocki N."/>
            <person name="Veneault-Fourrey C."/>
            <person name="LaButti K."/>
            <person name="Lindquist E.A."/>
            <person name="Lipzen A."/>
            <person name="Lundell T."/>
            <person name="Morin E."/>
            <person name="Murat C."/>
            <person name="Riley R."/>
            <person name="Ohm R."/>
            <person name="Sun H."/>
            <person name="Tunlid A."/>
            <person name="Henrissat B."/>
            <person name="Grigoriev I.V."/>
            <person name="Hibbett D.S."/>
            <person name="Martin F."/>
        </authorList>
    </citation>
    <scope>NUCLEOTIDE SEQUENCE [LARGE SCALE GENOMIC DNA]</scope>
    <source>
        <strain evidence="2 3">FD-317 M1</strain>
    </source>
</reference>
<organism evidence="2 3">
    <name type="scientific">Collybiopsis luxurians FD-317 M1</name>
    <dbReference type="NCBI Taxonomy" id="944289"/>
    <lineage>
        <taxon>Eukaryota</taxon>
        <taxon>Fungi</taxon>
        <taxon>Dikarya</taxon>
        <taxon>Basidiomycota</taxon>
        <taxon>Agaricomycotina</taxon>
        <taxon>Agaricomycetes</taxon>
        <taxon>Agaricomycetidae</taxon>
        <taxon>Agaricales</taxon>
        <taxon>Marasmiineae</taxon>
        <taxon>Omphalotaceae</taxon>
        <taxon>Collybiopsis</taxon>
        <taxon>Collybiopsis luxurians</taxon>
    </lineage>
</organism>
<sequence>MTIGSIFSVLYFTAYRSSPCTFPSMSEVSRPQDNIFIHYNCHGEEILDPRMEEDAQNIALEMSNASTLPSSNAFTTFKQYKSLTPERAGKDWRALSSIEQQKWKRVREIHRRLASESGNVPRHPSSSHTRRKSQVSLIKNREDERHPDPKVHHSNGEASVAPQHVTSVPQDAFPLHPSEQDLYRPPPVAVNNPVANCDNEQFPPSSFQFDVGQRDTVSSNLEATPRTSFPSSSMSPNFDESRFPYAAGLGHSPVPNSLYYPAFSTEASENFQHEDWHASPHQSRNFFHPQENSVSCWSDTPSFCPEDGVSRSNQWPATGLPTYADQEYTNAWST</sequence>
<name>A0A0D0CE17_9AGAR</name>